<feature type="compositionally biased region" description="Polar residues" evidence="1">
    <location>
        <begin position="183"/>
        <end position="197"/>
    </location>
</feature>
<proteinExistence type="predicted"/>
<gene>
    <name evidence="2" type="ORF">PFISCL1PPCAC_7675</name>
</gene>
<keyword evidence="3" id="KW-1185">Reference proteome</keyword>
<organism evidence="2 3">
    <name type="scientific">Pristionchus fissidentatus</name>
    <dbReference type="NCBI Taxonomy" id="1538716"/>
    <lineage>
        <taxon>Eukaryota</taxon>
        <taxon>Metazoa</taxon>
        <taxon>Ecdysozoa</taxon>
        <taxon>Nematoda</taxon>
        <taxon>Chromadorea</taxon>
        <taxon>Rhabditida</taxon>
        <taxon>Rhabditina</taxon>
        <taxon>Diplogasteromorpha</taxon>
        <taxon>Diplogasteroidea</taxon>
        <taxon>Neodiplogasteridae</taxon>
        <taxon>Pristionchus</taxon>
    </lineage>
</organism>
<evidence type="ECO:0000256" key="1">
    <source>
        <dbReference type="SAM" id="MobiDB-lite"/>
    </source>
</evidence>
<accession>A0AAV5VDU7</accession>
<evidence type="ECO:0000313" key="3">
    <source>
        <dbReference type="Proteomes" id="UP001432322"/>
    </source>
</evidence>
<reference evidence="2" key="1">
    <citation type="submission" date="2023-10" db="EMBL/GenBank/DDBJ databases">
        <title>Genome assembly of Pristionchus species.</title>
        <authorList>
            <person name="Yoshida K."/>
            <person name="Sommer R.J."/>
        </authorList>
    </citation>
    <scope>NUCLEOTIDE SEQUENCE</scope>
    <source>
        <strain evidence="2">RS5133</strain>
    </source>
</reference>
<feature type="non-terminal residue" evidence="2">
    <location>
        <position position="1"/>
    </location>
</feature>
<dbReference type="Proteomes" id="UP001432322">
    <property type="component" value="Unassembled WGS sequence"/>
</dbReference>
<dbReference type="EMBL" id="BTSY01000002">
    <property type="protein sequence ID" value="GMT16378.1"/>
    <property type="molecule type" value="Genomic_DNA"/>
</dbReference>
<feature type="compositionally biased region" description="Acidic residues" evidence="1">
    <location>
        <begin position="173"/>
        <end position="182"/>
    </location>
</feature>
<comment type="caution">
    <text evidence="2">The sequence shown here is derived from an EMBL/GenBank/DDBJ whole genome shotgun (WGS) entry which is preliminary data.</text>
</comment>
<dbReference type="AlphaFoldDB" id="A0AAV5VDU7"/>
<name>A0AAV5VDU7_9BILA</name>
<protein>
    <submittedName>
        <fullName evidence="2">Uncharacterized protein</fullName>
    </submittedName>
</protein>
<sequence>GSTATIANMEHRFPPHLLPCPVCRRNVQWSNLPECKEVGYLYGQLELINAGNEQLIGLEKIRATTRKRLYDHRSSISSLTTELSTKMRKLVDKADDVSGQMLDHPYFTVHQSSMKRVKSAKQGEWIQKRAGEEAGRIKNRVEAIRALYAKIEAHLDGLLEDIHRTPHELPEDGEKEEEEEDVSSTSALHLPGQSTLSGPVLREKKKRACKK</sequence>
<feature type="region of interest" description="Disordered" evidence="1">
    <location>
        <begin position="166"/>
        <end position="211"/>
    </location>
</feature>
<evidence type="ECO:0000313" key="2">
    <source>
        <dbReference type="EMBL" id="GMT16378.1"/>
    </source>
</evidence>